<dbReference type="Gene3D" id="3.10.620.30">
    <property type="match status" value="1"/>
</dbReference>
<dbReference type="SMART" id="SM00460">
    <property type="entry name" value="TGc"/>
    <property type="match status" value="1"/>
</dbReference>
<evidence type="ECO:0000313" key="5">
    <source>
        <dbReference type="Proteomes" id="UP001596135"/>
    </source>
</evidence>
<accession>A0ABW1LI87</accession>
<organism evidence="4 5">
    <name type="scientific">Nocardioides hankookensis</name>
    <dbReference type="NCBI Taxonomy" id="443157"/>
    <lineage>
        <taxon>Bacteria</taxon>
        <taxon>Bacillati</taxon>
        <taxon>Actinomycetota</taxon>
        <taxon>Actinomycetes</taxon>
        <taxon>Propionibacteriales</taxon>
        <taxon>Nocardioidaceae</taxon>
        <taxon>Nocardioides</taxon>
    </lineage>
</organism>
<dbReference type="InterPro" id="IPR052901">
    <property type="entry name" value="Bact_TGase-like"/>
</dbReference>
<keyword evidence="2" id="KW-0812">Transmembrane</keyword>
<evidence type="ECO:0000259" key="3">
    <source>
        <dbReference type="SMART" id="SM00460"/>
    </source>
</evidence>
<sequence length="760" mass="82439">MSAPTRPVSPLLDLVAIVVLVAIATLGLASTFLGWGYFGLAVLGAVLGIVVVASTLRLPGVILVAALPIVAVLIGGPIAMREPGVEGTLPNLGNPAEVMTGSITGWYELLTTLPFLDLEGPPALVPFLLGYLGAAVAAAFAIRGRSVGLPLVPLVATLVVVLLLRRPYDEEIGWYPVAFAVLMICWLVVRGMRQQAGAIPVRGGNTGRLVRVVTAAAVLLTGLGIGTWVTSGRPPSAGTALRGQIETVPDLSQLDSPLRRFRTFTKQSETGSDNVHDKVLLTVTGAPAGALLRFVTLDSYDGDQWVPANDTIADTSDDSFLRMDSEVDNPTVGTPAQVQVAISKNYRSVWIPTYGSLTSLHFLLGESQARRDQVRYDLPTSTALLAGEVGDDDDYEFTSIVPDDRLTKRMRPWRDGIMHVAGIRRVDPLVRPVLASPASRMEKLFVMAHYLRDVGRFSSGGEPGESMYTSGHDLKRLTKGFLLAPRPVGDDEQYAAAMAIIANRLGIPARVVVGAVVPPGGKVRGRNVHTWVEVRISDGSWRTLYTDEFMGDKPPQPQMEPADPPTTGTVKNPPRQEEVTPTEVKVRDQLEEQDEAARRGSAVRWAPWLLLLLLVLVVPLVKLLVRGRRRLLGRPSQRLAGAWEDLVSQARDLGVPVRSGASRPDQARVIEAGEELAARIDDGVFGATEAGADDVRACWQEAREWRRGLRRIAPWRRRLWAPFNPASLVHGRGAEARSAREEPRVSATEDERDREPELVS</sequence>
<keyword evidence="2" id="KW-0472">Membrane</keyword>
<feature type="region of interest" description="Disordered" evidence="1">
    <location>
        <begin position="550"/>
        <end position="588"/>
    </location>
</feature>
<dbReference type="PANTHER" id="PTHR42736">
    <property type="entry name" value="PROTEIN-GLUTAMINE GAMMA-GLUTAMYLTRANSFERASE"/>
    <property type="match status" value="1"/>
</dbReference>
<dbReference type="InterPro" id="IPR038765">
    <property type="entry name" value="Papain-like_cys_pep_sf"/>
</dbReference>
<evidence type="ECO:0000313" key="4">
    <source>
        <dbReference type="EMBL" id="MFC6043685.1"/>
    </source>
</evidence>
<reference evidence="5" key="1">
    <citation type="journal article" date="2019" name="Int. J. Syst. Evol. Microbiol.">
        <title>The Global Catalogue of Microorganisms (GCM) 10K type strain sequencing project: providing services to taxonomists for standard genome sequencing and annotation.</title>
        <authorList>
            <consortium name="The Broad Institute Genomics Platform"/>
            <consortium name="The Broad Institute Genome Sequencing Center for Infectious Disease"/>
            <person name="Wu L."/>
            <person name="Ma J."/>
        </authorList>
    </citation>
    <scope>NUCLEOTIDE SEQUENCE [LARGE SCALE GENOMIC DNA]</scope>
    <source>
        <strain evidence="5">CCUG 54522</strain>
    </source>
</reference>
<protein>
    <submittedName>
        <fullName evidence="4">TransglutaminaseTgpA domain-containing protein</fullName>
    </submittedName>
</protein>
<name>A0ABW1LI87_9ACTN</name>
<proteinExistence type="predicted"/>
<dbReference type="Proteomes" id="UP001596135">
    <property type="component" value="Unassembled WGS sequence"/>
</dbReference>
<feature type="domain" description="Transglutaminase-like" evidence="3">
    <location>
        <begin position="483"/>
        <end position="548"/>
    </location>
</feature>
<comment type="caution">
    <text evidence="4">The sequence shown here is derived from an EMBL/GenBank/DDBJ whole genome shotgun (WGS) entry which is preliminary data.</text>
</comment>
<feature type="transmembrane region" description="Helical" evidence="2">
    <location>
        <begin position="35"/>
        <end position="53"/>
    </location>
</feature>
<feature type="compositionally biased region" description="Basic and acidic residues" evidence="1">
    <location>
        <begin position="732"/>
        <end position="760"/>
    </location>
</feature>
<gene>
    <name evidence="4" type="ORF">ACFPYL_11395</name>
</gene>
<evidence type="ECO:0000256" key="1">
    <source>
        <dbReference type="SAM" id="MobiDB-lite"/>
    </source>
</evidence>
<keyword evidence="5" id="KW-1185">Reference proteome</keyword>
<dbReference type="PANTHER" id="PTHR42736:SF1">
    <property type="entry name" value="PROTEIN-GLUTAMINE GAMMA-GLUTAMYLTRANSFERASE"/>
    <property type="match status" value="1"/>
</dbReference>
<dbReference type="InterPro" id="IPR002931">
    <property type="entry name" value="Transglutaminase-like"/>
</dbReference>
<feature type="compositionally biased region" description="Pro residues" evidence="1">
    <location>
        <begin position="554"/>
        <end position="564"/>
    </location>
</feature>
<feature type="region of interest" description="Disordered" evidence="1">
    <location>
        <begin position="731"/>
        <end position="760"/>
    </location>
</feature>
<dbReference type="Pfam" id="PF01841">
    <property type="entry name" value="Transglut_core"/>
    <property type="match status" value="1"/>
</dbReference>
<feature type="transmembrane region" description="Helical" evidence="2">
    <location>
        <begin position="123"/>
        <end position="142"/>
    </location>
</feature>
<evidence type="ECO:0000256" key="2">
    <source>
        <dbReference type="SAM" id="Phobius"/>
    </source>
</evidence>
<feature type="transmembrane region" description="Helical" evidence="2">
    <location>
        <begin position="60"/>
        <end position="80"/>
    </location>
</feature>
<dbReference type="InterPro" id="IPR021878">
    <property type="entry name" value="TgpA_N"/>
</dbReference>
<dbReference type="EMBL" id="JBHSRJ010000004">
    <property type="protein sequence ID" value="MFC6043685.1"/>
    <property type="molecule type" value="Genomic_DNA"/>
</dbReference>
<feature type="transmembrane region" description="Helical" evidence="2">
    <location>
        <begin position="149"/>
        <end position="166"/>
    </location>
</feature>
<dbReference type="SUPFAM" id="SSF54001">
    <property type="entry name" value="Cysteine proteinases"/>
    <property type="match status" value="1"/>
</dbReference>
<feature type="compositionally biased region" description="Basic and acidic residues" evidence="1">
    <location>
        <begin position="574"/>
        <end position="588"/>
    </location>
</feature>
<feature type="transmembrane region" description="Helical" evidence="2">
    <location>
        <begin position="209"/>
        <end position="229"/>
    </location>
</feature>
<feature type="transmembrane region" description="Helical" evidence="2">
    <location>
        <begin position="172"/>
        <end position="189"/>
    </location>
</feature>
<dbReference type="RefSeq" id="WP_379153952.1">
    <property type="nucleotide sequence ID" value="NZ_JBHSRJ010000004.1"/>
</dbReference>
<feature type="transmembrane region" description="Helical" evidence="2">
    <location>
        <begin position="12"/>
        <end position="29"/>
    </location>
</feature>
<feature type="transmembrane region" description="Helical" evidence="2">
    <location>
        <begin position="605"/>
        <end position="625"/>
    </location>
</feature>
<keyword evidence="2" id="KW-1133">Transmembrane helix</keyword>
<dbReference type="Pfam" id="PF11992">
    <property type="entry name" value="TgpA_N"/>
    <property type="match status" value="1"/>
</dbReference>